<dbReference type="EMBL" id="JBBXMP010000012">
    <property type="protein sequence ID" value="KAL0069452.1"/>
    <property type="molecule type" value="Genomic_DNA"/>
</dbReference>
<dbReference type="Proteomes" id="UP001437256">
    <property type="component" value="Unassembled WGS sequence"/>
</dbReference>
<keyword evidence="1" id="KW-0732">Signal</keyword>
<comment type="caution">
    <text evidence="2">The sequence shown here is derived from an EMBL/GenBank/DDBJ whole genome shotgun (WGS) entry which is preliminary data.</text>
</comment>
<feature type="signal peptide" evidence="1">
    <location>
        <begin position="1"/>
        <end position="18"/>
    </location>
</feature>
<reference evidence="2 3" key="1">
    <citation type="submission" date="2024-05" db="EMBL/GenBank/DDBJ databases">
        <title>A draft genome resource for the thread blight pathogen Marasmius tenuissimus strain MS-2.</title>
        <authorList>
            <person name="Yulfo-Soto G.E."/>
            <person name="Baruah I.K."/>
            <person name="Amoako-Attah I."/>
            <person name="Bukari Y."/>
            <person name="Meinhardt L.W."/>
            <person name="Bailey B.A."/>
            <person name="Cohen S.P."/>
        </authorList>
    </citation>
    <scope>NUCLEOTIDE SEQUENCE [LARGE SCALE GENOMIC DNA]</scope>
    <source>
        <strain evidence="2 3">MS-2</strain>
    </source>
</reference>
<evidence type="ECO:0000313" key="3">
    <source>
        <dbReference type="Proteomes" id="UP001437256"/>
    </source>
</evidence>
<protein>
    <submittedName>
        <fullName evidence="2">Uncharacterized protein</fullName>
    </submittedName>
</protein>
<name>A0ABR3A664_9AGAR</name>
<evidence type="ECO:0000313" key="2">
    <source>
        <dbReference type="EMBL" id="KAL0069452.1"/>
    </source>
</evidence>
<accession>A0ABR3A664</accession>
<evidence type="ECO:0000256" key="1">
    <source>
        <dbReference type="SAM" id="SignalP"/>
    </source>
</evidence>
<organism evidence="2 3">
    <name type="scientific">Marasmius tenuissimus</name>
    <dbReference type="NCBI Taxonomy" id="585030"/>
    <lineage>
        <taxon>Eukaryota</taxon>
        <taxon>Fungi</taxon>
        <taxon>Dikarya</taxon>
        <taxon>Basidiomycota</taxon>
        <taxon>Agaricomycotina</taxon>
        <taxon>Agaricomycetes</taxon>
        <taxon>Agaricomycetidae</taxon>
        <taxon>Agaricales</taxon>
        <taxon>Marasmiineae</taxon>
        <taxon>Marasmiaceae</taxon>
        <taxon>Marasmius</taxon>
    </lineage>
</organism>
<feature type="chain" id="PRO_5045791164" evidence="1">
    <location>
        <begin position="19"/>
        <end position="179"/>
    </location>
</feature>
<sequence length="179" mass="18527">MFIRLAPLFVCVLGAVSAIANPAPDASTEGAVADLGGLGIGDIINLLGLGLIENITTFITLDTLETNLASAAFRVKNPLPIELTLDSVTAKAGLNGTTYAEFTHTFTPPLVVPILGKKDSPRIENVNLVQGATASLDIIPFGVLDLQDTDVKVRAGTIFGLGGIPIPIDNLKQSNVPAA</sequence>
<proteinExistence type="predicted"/>
<keyword evidence="3" id="KW-1185">Reference proteome</keyword>
<gene>
    <name evidence="2" type="ORF">AAF712_003478</name>
</gene>